<dbReference type="Pfam" id="PF03184">
    <property type="entry name" value="DDE_1"/>
    <property type="match status" value="1"/>
</dbReference>
<feature type="domain" description="DDE-1" evidence="1">
    <location>
        <begin position="2"/>
        <end position="52"/>
    </location>
</feature>
<dbReference type="Proteomes" id="UP000789405">
    <property type="component" value="Unassembled WGS sequence"/>
</dbReference>
<dbReference type="InterPro" id="IPR004875">
    <property type="entry name" value="DDE_SF_endonuclease_dom"/>
</dbReference>
<sequence length="55" mass="6691">MSFKRRYKSYFIKWLLDQYESGNDDKMNVLTAIRFIAKAWKEVSSETVHNCFRHT</sequence>
<proteinExistence type="predicted"/>
<organism evidence="2 3">
    <name type="scientific">Dentiscutata erythropus</name>
    <dbReference type="NCBI Taxonomy" id="1348616"/>
    <lineage>
        <taxon>Eukaryota</taxon>
        <taxon>Fungi</taxon>
        <taxon>Fungi incertae sedis</taxon>
        <taxon>Mucoromycota</taxon>
        <taxon>Glomeromycotina</taxon>
        <taxon>Glomeromycetes</taxon>
        <taxon>Diversisporales</taxon>
        <taxon>Gigasporaceae</taxon>
        <taxon>Dentiscutata</taxon>
    </lineage>
</organism>
<evidence type="ECO:0000259" key="1">
    <source>
        <dbReference type="Pfam" id="PF03184"/>
    </source>
</evidence>
<feature type="non-terminal residue" evidence="2">
    <location>
        <position position="55"/>
    </location>
</feature>
<name>A0A9N9K6S4_9GLOM</name>
<dbReference type="OrthoDB" id="2429725at2759"/>
<evidence type="ECO:0000313" key="2">
    <source>
        <dbReference type="EMBL" id="CAG8811744.1"/>
    </source>
</evidence>
<dbReference type="AlphaFoldDB" id="A0A9N9K6S4"/>
<accession>A0A9N9K6S4</accession>
<keyword evidence="3" id="KW-1185">Reference proteome</keyword>
<comment type="caution">
    <text evidence="2">The sequence shown here is derived from an EMBL/GenBank/DDBJ whole genome shotgun (WGS) entry which is preliminary data.</text>
</comment>
<reference evidence="2" key="1">
    <citation type="submission" date="2021-06" db="EMBL/GenBank/DDBJ databases">
        <authorList>
            <person name="Kallberg Y."/>
            <person name="Tangrot J."/>
            <person name="Rosling A."/>
        </authorList>
    </citation>
    <scope>NUCLEOTIDE SEQUENCE</scope>
    <source>
        <strain evidence="2">MA453B</strain>
    </source>
</reference>
<dbReference type="GO" id="GO:0003676">
    <property type="term" value="F:nucleic acid binding"/>
    <property type="evidence" value="ECO:0007669"/>
    <property type="project" value="InterPro"/>
</dbReference>
<gene>
    <name evidence="2" type="ORF">DERYTH_LOCUS25512</name>
</gene>
<protein>
    <submittedName>
        <fullName evidence="2">22676_t:CDS:1</fullName>
    </submittedName>
</protein>
<evidence type="ECO:0000313" key="3">
    <source>
        <dbReference type="Proteomes" id="UP000789405"/>
    </source>
</evidence>
<dbReference type="EMBL" id="CAJVPY010047937">
    <property type="protein sequence ID" value="CAG8811744.1"/>
    <property type="molecule type" value="Genomic_DNA"/>
</dbReference>